<dbReference type="GO" id="GO:0016705">
    <property type="term" value="F:oxidoreductase activity, acting on paired donors, with incorporation or reduction of molecular oxygen"/>
    <property type="evidence" value="ECO:0007669"/>
    <property type="project" value="InterPro"/>
</dbReference>
<dbReference type="PANTHER" id="PTHR24280">
    <property type="entry name" value="CYTOCHROME P450 20A1"/>
    <property type="match status" value="1"/>
</dbReference>
<dbReference type="GO" id="GO:0005506">
    <property type="term" value="F:iron ion binding"/>
    <property type="evidence" value="ECO:0007669"/>
    <property type="project" value="InterPro"/>
</dbReference>
<dbReference type="PANTHER" id="PTHR24280:SF4">
    <property type="entry name" value="CYTOCHROME P450 20A1"/>
    <property type="match status" value="1"/>
</dbReference>
<evidence type="ECO:0008006" key="4">
    <source>
        <dbReference type="Google" id="ProtNLM"/>
    </source>
</evidence>
<dbReference type="SUPFAM" id="SSF48264">
    <property type="entry name" value="Cytochrome P450"/>
    <property type="match status" value="1"/>
</dbReference>
<dbReference type="AlphaFoldDB" id="A0AAE0YEG5"/>
<dbReference type="InterPro" id="IPR036396">
    <property type="entry name" value="Cyt_P450_sf"/>
</dbReference>
<proteinExistence type="inferred from homology"/>
<accession>A0AAE0YEG5</accession>
<keyword evidence="3" id="KW-1185">Reference proteome</keyword>
<dbReference type="EMBL" id="JAWDGP010006436">
    <property type="protein sequence ID" value="KAK3741218.1"/>
    <property type="molecule type" value="Genomic_DNA"/>
</dbReference>
<comment type="similarity">
    <text evidence="1">Belongs to the cytochrome P450 family.</text>
</comment>
<protein>
    <recommendedName>
        <fullName evidence="4">Cytochrome P450</fullName>
    </recommendedName>
</protein>
<dbReference type="Gene3D" id="1.10.630.10">
    <property type="entry name" value="Cytochrome P450"/>
    <property type="match status" value="1"/>
</dbReference>
<evidence type="ECO:0000313" key="2">
    <source>
        <dbReference type="EMBL" id="KAK3741218.1"/>
    </source>
</evidence>
<reference evidence="2" key="1">
    <citation type="journal article" date="2023" name="G3 (Bethesda)">
        <title>A reference genome for the long-term kleptoplast-retaining sea slug Elysia crispata morphotype clarki.</title>
        <authorList>
            <person name="Eastman K.E."/>
            <person name="Pendleton A.L."/>
            <person name="Shaikh M.A."/>
            <person name="Suttiyut T."/>
            <person name="Ogas R."/>
            <person name="Tomko P."/>
            <person name="Gavelis G."/>
            <person name="Widhalm J.R."/>
            <person name="Wisecaver J.H."/>
        </authorList>
    </citation>
    <scope>NUCLEOTIDE SEQUENCE</scope>
    <source>
        <strain evidence="2">ECLA1</strain>
    </source>
</reference>
<dbReference type="Pfam" id="PF00067">
    <property type="entry name" value="p450"/>
    <property type="match status" value="1"/>
</dbReference>
<comment type="caution">
    <text evidence="2">The sequence shown here is derived from an EMBL/GenBank/DDBJ whole genome shotgun (WGS) entry which is preliminary data.</text>
</comment>
<dbReference type="GO" id="GO:0016020">
    <property type="term" value="C:membrane"/>
    <property type="evidence" value="ECO:0007669"/>
    <property type="project" value="TreeGrafter"/>
</dbReference>
<name>A0AAE0YEG5_9GAST</name>
<gene>
    <name evidence="2" type="ORF">RRG08_000878</name>
</gene>
<dbReference type="InterPro" id="IPR052666">
    <property type="entry name" value="CYP450_20A1-like"/>
</dbReference>
<organism evidence="2 3">
    <name type="scientific">Elysia crispata</name>
    <name type="common">lettuce slug</name>
    <dbReference type="NCBI Taxonomy" id="231223"/>
    <lineage>
        <taxon>Eukaryota</taxon>
        <taxon>Metazoa</taxon>
        <taxon>Spiralia</taxon>
        <taxon>Lophotrochozoa</taxon>
        <taxon>Mollusca</taxon>
        <taxon>Gastropoda</taxon>
        <taxon>Heterobranchia</taxon>
        <taxon>Euthyneura</taxon>
        <taxon>Panpulmonata</taxon>
        <taxon>Sacoglossa</taxon>
        <taxon>Placobranchoidea</taxon>
        <taxon>Plakobranchidae</taxon>
        <taxon>Elysia</taxon>
    </lineage>
</organism>
<dbReference type="Proteomes" id="UP001283361">
    <property type="component" value="Unassembled WGS sequence"/>
</dbReference>
<dbReference type="InterPro" id="IPR001128">
    <property type="entry name" value="Cyt_P450"/>
</dbReference>
<evidence type="ECO:0000313" key="3">
    <source>
        <dbReference type="Proteomes" id="UP001283361"/>
    </source>
</evidence>
<evidence type="ECO:0000256" key="1">
    <source>
        <dbReference type="ARBA" id="ARBA00010617"/>
    </source>
</evidence>
<dbReference type="GO" id="GO:0020037">
    <property type="term" value="F:heme binding"/>
    <property type="evidence" value="ECO:0007669"/>
    <property type="project" value="InterPro"/>
</dbReference>
<sequence length="169" mass="19645">MQPSTKEGGNLPDIIRAGSFHEFLTQLHARYGPISGFWFGQVYTVSIASPELFKQHTHASERPPILYRLFEPTFGSASILYTNGEEFRIRKRQYDRAFGHTRLSSYFHMFQKATDRLVENWSKKEPGDYIPLCEDTFVFAVRAALFTILGEYFEDDGLMIKFKTAYETY</sequence>
<dbReference type="GO" id="GO:0004497">
    <property type="term" value="F:monooxygenase activity"/>
    <property type="evidence" value="ECO:0007669"/>
    <property type="project" value="InterPro"/>
</dbReference>